<dbReference type="AlphaFoldDB" id="A0A182V2D7"/>
<evidence type="ECO:0000313" key="3">
    <source>
        <dbReference type="Proteomes" id="UP000075903"/>
    </source>
</evidence>
<dbReference type="EnsemblMetazoa" id="AMEM007711-RA">
    <property type="protein sequence ID" value="AMEM007711-PA"/>
    <property type="gene ID" value="AMEM007711"/>
</dbReference>
<name>A0A182V2D7_ANOME</name>
<sequence>MGPPASVKSLSLTPHCYLQPKRGGGGVRKEEGGRFFAHLPGPPNGIGPAPGCPPKNGASCGWNGGPPYPKSNLPSAAKYGKPGSSSPPGDRFIGKPRIFRAPPKNGPRPMLVSCFSRRSLERLF</sequence>
<dbReference type="Proteomes" id="UP000075903">
    <property type="component" value="Unassembled WGS sequence"/>
</dbReference>
<reference evidence="2" key="1">
    <citation type="submission" date="2020-05" db="UniProtKB">
        <authorList>
            <consortium name="EnsemblMetazoa"/>
        </authorList>
    </citation>
    <scope>IDENTIFICATION</scope>
    <source>
        <strain evidence="2">MAF</strain>
    </source>
</reference>
<organism evidence="2 3">
    <name type="scientific">Anopheles merus</name>
    <name type="common">Mosquito</name>
    <dbReference type="NCBI Taxonomy" id="30066"/>
    <lineage>
        <taxon>Eukaryota</taxon>
        <taxon>Metazoa</taxon>
        <taxon>Ecdysozoa</taxon>
        <taxon>Arthropoda</taxon>
        <taxon>Hexapoda</taxon>
        <taxon>Insecta</taxon>
        <taxon>Pterygota</taxon>
        <taxon>Neoptera</taxon>
        <taxon>Endopterygota</taxon>
        <taxon>Diptera</taxon>
        <taxon>Nematocera</taxon>
        <taxon>Culicoidea</taxon>
        <taxon>Culicidae</taxon>
        <taxon>Anophelinae</taxon>
        <taxon>Anopheles</taxon>
    </lineage>
</organism>
<evidence type="ECO:0000256" key="1">
    <source>
        <dbReference type="SAM" id="MobiDB-lite"/>
    </source>
</evidence>
<protein>
    <submittedName>
        <fullName evidence="2">Uncharacterized protein</fullName>
    </submittedName>
</protein>
<proteinExistence type="predicted"/>
<dbReference type="VEuPathDB" id="VectorBase:AMEM007711"/>
<feature type="region of interest" description="Disordered" evidence="1">
    <location>
        <begin position="63"/>
        <end position="110"/>
    </location>
</feature>
<accession>A0A182V2D7</accession>
<keyword evidence="3" id="KW-1185">Reference proteome</keyword>
<evidence type="ECO:0000313" key="2">
    <source>
        <dbReference type="EnsemblMetazoa" id="AMEM007711-PA"/>
    </source>
</evidence>